<dbReference type="GeneID" id="87956008"/>
<dbReference type="RefSeq" id="XP_062791652.1">
    <property type="nucleotide sequence ID" value="XM_062935601.1"/>
</dbReference>
<keyword evidence="3" id="KW-1185">Reference proteome</keyword>
<feature type="compositionally biased region" description="Low complexity" evidence="1">
    <location>
        <begin position="56"/>
        <end position="69"/>
    </location>
</feature>
<accession>A0ABZ1D2W5</accession>
<protein>
    <submittedName>
        <fullName evidence="2">Uncharacterized protein</fullName>
    </submittedName>
</protein>
<dbReference type="EMBL" id="CP141885">
    <property type="protein sequence ID" value="WRT66912.1"/>
    <property type="molecule type" value="Genomic_DNA"/>
</dbReference>
<feature type="compositionally biased region" description="Low complexity" evidence="1">
    <location>
        <begin position="22"/>
        <end position="40"/>
    </location>
</feature>
<feature type="region of interest" description="Disordered" evidence="1">
    <location>
        <begin position="21"/>
        <end position="104"/>
    </location>
</feature>
<name>A0ABZ1D2W5_9TREE</name>
<dbReference type="Proteomes" id="UP001329825">
    <property type="component" value="Chromosome 5"/>
</dbReference>
<feature type="compositionally biased region" description="Basic and acidic residues" evidence="1">
    <location>
        <begin position="86"/>
        <end position="104"/>
    </location>
</feature>
<evidence type="ECO:0000313" key="2">
    <source>
        <dbReference type="EMBL" id="WRT66912.1"/>
    </source>
</evidence>
<evidence type="ECO:0000313" key="3">
    <source>
        <dbReference type="Proteomes" id="UP001329825"/>
    </source>
</evidence>
<gene>
    <name evidence="2" type="ORF">IL334_003877</name>
</gene>
<evidence type="ECO:0000256" key="1">
    <source>
        <dbReference type="SAM" id="MobiDB-lite"/>
    </source>
</evidence>
<reference evidence="2 3" key="1">
    <citation type="submission" date="2024-01" db="EMBL/GenBank/DDBJ databases">
        <title>Comparative genomics of Cryptococcus and Kwoniella reveals pathogenesis evolution and contrasting modes of karyotype evolution via chromosome fusion or intercentromeric recombination.</title>
        <authorList>
            <person name="Coelho M.A."/>
            <person name="David-Palma M."/>
            <person name="Shea T."/>
            <person name="Bowers K."/>
            <person name="McGinley-Smith S."/>
            <person name="Mohammad A.W."/>
            <person name="Gnirke A."/>
            <person name="Yurkov A.M."/>
            <person name="Nowrousian M."/>
            <person name="Sun S."/>
            <person name="Cuomo C.A."/>
            <person name="Heitman J."/>
        </authorList>
    </citation>
    <scope>NUCLEOTIDE SEQUENCE [LARGE SCALE GENOMIC DNA]</scope>
    <source>
        <strain evidence="2">CBS 11374</strain>
    </source>
</reference>
<organism evidence="2 3">
    <name type="scientific">Kwoniella shivajii</name>
    <dbReference type="NCBI Taxonomy" id="564305"/>
    <lineage>
        <taxon>Eukaryota</taxon>
        <taxon>Fungi</taxon>
        <taxon>Dikarya</taxon>
        <taxon>Basidiomycota</taxon>
        <taxon>Agaricomycotina</taxon>
        <taxon>Tremellomycetes</taxon>
        <taxon>Tremellales</taxon>
        <taxon>Cryptococcaceae</taxon>
        <taxon>Kwoniella</taxon>
    </lineage>
</organism>
<sequence length="104" mass="10860">MSSNSTSGSNVFTTAMNLLGHNWNTDTTAPTTTSTNNPNDVCIAGGYFRPYLSRPSQTANTATNSQTQTRNELGAGTSNGNGDGSKAADHAEDVADDSRADEEK</sequence>
<proteinExistence type="predicted"/>